<dbReference type="VEuPathDB" id="VectorBase:ISCW015772"/>
<keyword evidence="4" id="KW-1185">Reference proteome</keyword>
<dbReference type="AlphaFoldDB" id="B7P599"/>
<dbReference type="EMBL" id="ABJB010111537">
    <property type="status" value="NOT_ANNOTATED_CDS"/>
    <property type="molecule type" value="Genomic_DNA"/>
</dbReference>
<organism>
    <name type="scientific">Ixodes scapularis</name>
    <name type="common">Black-legged tick</name>
    <name type="synonym">Deer tick</name>
    <dbReference type="NCBI Taxonomy" id="6945"/>
    <lineage>
        <taxon>Eukaryota</taxon>
        <taxon>Metazoa</taxon>
        <taxon>Ecdysozoa</taxon>
        <taxon>Arthropoda</taxon>
        <taxon>Chelicerata</taxon>
        <taxon>Arachnida</taxon>
        <taxon>Acari</taxon>
        <taxon>Parasitiformes</taxon>
        <taxon>Ixodida</taxon>
        <taxon>Ixodoidea</taxon>
        <taxon>Ixodidae</taxon>
        <taxon>Ixodinae</taxon>
        <taxon>Ixodes</taxon>
    </lineage>
</organism>
<evidence type="ECO:0000313" key="3">
    <source>
        <dbReference type="EnsemblMetazoa" id="ISCW015772-PA"/>
    </source>
</evidence>
<evidence type="ECO:0000313" key="2">
    <source>
        <dbReference type="EMBL" id="EEC01771.1"/>
    </source>
</evidence>
<dbReference type="InParanoid" id="B7P599"/>
<feature type="transmembrane region" description="Helical" evidence="1">
    <location>
        <begin position="78"/>
        <end position="102"/>
    </location>
</feature>
<keyword evidence="1" id="KW-0812">Transmembrane</keyword>
<feature type="transmembrane region" description="Helical" evidence="1">
    <location>
        <begin position="6"/>
        <end position="26"/>
    </location>
</feature>
<dbReference type="PaxDb" id="6945-B7P599"/>
<gene>
    <name evidence="2" type="ORF">IscW_ISCW015772</name>
</gene>
<accession>B7P599</accession>
<keyword evidence="1" id="KW-0472">Membrane</keyword>
<name>B7P599_IXOSC</name>
<dbReference type="Proteomes" id="UP000001555">
    <property type="component" value="Unassembled WGS sequence"/>
</dbReference>
<dbReference type="VEuPathDB" id="VectorBase:ISCI015772"/>
<reference evidence="3" key="2">
    <citation type="submission" date="2020-05" db="UniProtKB">
        <authorList>
            <consortium name="EnsemblMetazoa"/>
        </authorList>
    </citation>
    <scope>IDENTIFICATION</scope>
    <source>
        <strain evidence="3">wikel</strain>
    </source>
</reference>
<feature type="transmembrane region" description="Helical" evidence="1">
    <location>
        <begin position="210"/>
        <end position="235"/>
    </location>
</feature>
<keyword evidence="1" id="KW-1133">Transmembrane helix</keyword>
<dbReference type="EMBL" id="DS639900">
    <property type="protein sequence ID" value="EEC01771.1"/>
    <property type="molecule type" value="Genomic_DNA"/>
</dbReference>
<protein>
    <recommendedName>
        <fullName evidence="5">Gustatory receptor</fullName>
    </recommendedName>
</protein>
<sequence length="351" mass="39034">MRWLVVMLNDALAIYLISAVALKLAHRDATPSPTFLDVQFLVSVVTSIFSGHVFALKIDSVHQIRLTTVNRPGLLSALFGSTGLAILSFGACATADFFFLFISIMKRSARRQFFSLMMTRNNHSVAAAPPPLPSSTTAFVNLGCFYLTELLKLSVLISYIQLAEQAQAAIRGFKDYMATIAEKGVVTAEELKSLSSKLGLIFKGIRQIDFCFSFLALLWYAELMLAIVSSVHIALSYVEDRRSFHQYLSQVPRNVYLLVMYLLVSHRLCSVQGESQAMPATLSRLASHVSTTSRFLCIATKVLRRACVGSSFVLSAWDVFEFDDHFYMNTLKSILMYGVILQQLTTTKSSP</sequence>
<dbReference type="EnsemblMetazoa" id="ISCW015772-RA">
    <property type="protein sequence ID" value="ISCW015772-PA"/>
    <property type="gene ID" value="ISCW015772"/>
</dbReference>
<proteinExistence type="predicted"/>
<reference evidence="2 4" key="1">
    <citation type="submission" date="2008-03" db="EMBL/GenBank/DDBJ databases">
        <title>Annotation of Ixodes scapularis.</title>
        <authorList>
            <consortium name="Ixodes scapularis Genome Project Consortium"/>
            <person name="Caler E."/>
            <person name="Hannick L.I."/>
            <person name="Bidwell S."/>
            <person name="Joardar V."/>
            <person name="Thiagarajan M."/>
            <person name="Amedeo P."/>
            <person name="Galinsky K.J."/>
            <person name="Schobel S."/>
            <person name="Inman J."/>
            <person name="Hostetler J."/>
            <person name="Miller J."/>
            <person name="Hammond M."/>
            <person name="Megy K."/>
            <person name="Lawson D."/>
            <person name="Kodira C."/>
            <person name="Sutton G."/>
            <person name="Meyer J."/>
            <person name="Hill C.A."/>
            <person name="Birren B."/>
            <person name="Nene V."/>
            <person name="Collins F."/>
            <person name="Alarcon-Chaidez F."/>
            <person name="Wikel S."/>
            <person name="Strausberg R."/>
        </authorList>
    </citation>
    <scope>NUCLEOTIDE SEQUENCE [LARGE SCALE GENOMIC DNA]</scope>
    <source>
        <strain evidence="4">Wikel</strain>
        <strain evidence="2">Wikel colony</strain>
    </source>
</reference>
<evidence type="ECO:0000256" key="1">
    <source>
        <dbReference type="SAM" id="Phobius"/>
    </source>
</evidence>
<evidence type="ECO:0000313" key="4">
    <source>
        <dbReference type="Proteomes" id="UP000001555"/>
    </source>
</evidence>
<evidence type="ECO:0008006" key="5">
    <source>
        <dbReference type="Google" id="ProtNLM"/>
    </source>
</evidence>
<dbReference type="EMBL" id="ABJB010131481">
    <property type="status" value="NOT_ANNOTATED_CDS"/>
    <property type="molecule type" value="Genomic_DNA"/>
</dbReference>
<dbReference type="HOGENOM" id="CLU_790581_0_0_1"/>